<evidence type="ECO:0000313" key="1">
    <source>
        <dbReference type="EMBL" id="KAH3850519.1"/>
    </source>
</evidence>
<dbReference type="Proteomes" id="UP000828390">
    <property type="component" value="Unassembled WGS sequence"/>
</dbReference>
<evidence type="ECO:0000313" key="2">
    <source>
        <dbReference type="Proteomes" id="UP000828390"/>
    </source>
</evidence>
<name>A0A9D4L3C8_DREPO</name>
<protein>
    <submittedName>
        <fullName evidence="1">Uncharacterized protein</fullName>
    </submittedName>
</protein>
<organism evidence="1 2">
    <name type="scientific">Dreissena polymorpha</name>
    <name type="common">Zebra mussel</name>
    <name type="synonym">Mytilus polymorpha</name>
    <dbReference type="NCBI Taxonomy" id="45954"/>
    <lineage>
        <taxon>Eukaryota</taxon>
        <taxon>Metazoa</taxon>
        <taxon>Spiralia</taxon>
        <taxon>Lophotrochozoa</taxon>
        <taxon>Mollusca</taxon>
        <taxon>Bivalvia</taxon>
        <taxon>Autobranchia</taxon>
        <taxon>Heteroconchia</taxon>
        <taxon>Euheterodonta</taxon>
        <taxon>Imparidentia</taxon>
        <taxon>Neoheterodontei</taxon>
        <taxon>Myida</taxon>
        <taxon>Dreissenoidea</taxon>
        <taxon>Dreissenidae</taxon>
        <taxon>Dreissena</taxon>
    </lineage>
</organism>
<accession>A0A9D4L3C8</accession>
<dbReference type="AlphaFoldDB" id="A0A9D4L3C8"/>
<reference evidence="1" key="2">
    <citation type="submission" date="2020-11" db="EMBL/GenBank/DDBJ databases">
        <authorList>
            <person name="McCartney M.A."/>
            <person name="Auch B."/>
            <person name="Kono T."/>
            <person name="Mallez S."/>
            <person name="Becker A."/>
            <person name="Gohl D.M."/>
            <person name="Silverstein K.A.T."/>
            <person name="Koren S."/>
            <person name="Bechman K.B."/>
            <person name="Herman A."/>
            <person name="Abrahante J.E."/>
            <person name="Garbe J."/>
        </authorList>
    </citation>
    <scope>NUCLEOTIDE SEQUENCE</scope>
    <source>
        <strain evidence="1">Duluth1</strain>
        <tissue evidence="1">Whole animal</tissue>
    </source>
</reference>
<gene>
    <name evidence="1" type="ORF">DPMN_092931</name>
</gene>
<reference evidence="1" key="1">
    <citation type="journal article" date="2019" name="bioRxiv">
        <title>The Genome of the Zebra Mussel, Dreissena polymorpha: A Resource for Invasive Species Research.</title>
        <authorList>
            <person name="McCartney M.A."/>
            <person name="Auch B."/>
            <person name="Kono T."/>
            <person name="Mallez S."/>
            <person name="Zhang Y."/>
            <person name="Obille A."/>
            <person name="Becker A."/>
            <person name="Abrahante J.E."/>
            <person name="Garbe J."/>
            <person name="Badalamenti J.P."/>
            <person name="Herman A."/>
            <person name="Mangelson H."/>
            <person name="Liachko I."/>
            <person name="Sullivan S."/>
            <person name="Sone E.D."/>
            <person name="Koren S."/>
            <person name="Silverstein K.A.T."/>
            <person name="Beckman K.B."/>
            <person name="Gohl D.M."/>
        </authorList>
    </citation>
    <scope>NUCLEOTIDE SEQUENCE</scope>
    <source>
        <strain evidence="1">Duluth1</strain>
        <tissue evidence="1">Whole animal</tissue>
    </source>
</reference>
<sequence>MLLFKTNAPNLIKLVSFQEDDDLDIAVNSVAKHIVSEVKSINIDRDRYNTRIDSVMVSSCVGKTWSSLLSKMAPQLANSNPA</sequence>
<comment type="caution">
    <text evidence="1">The sequence shown here is derived from an EMBL/GenBank/DDBJ whole genome shotgun (WGS) entry which is preliminary data.</text>
</comment>
<dbReference type="EMBL" id="JAIWYP010000003">
    <property type="protein sequence ID" value="KAH3850519.1"/>
    <property type="molecule type" value="Genomic_DNA"/>
</dbReference>
<keyword evidence="2" id="KW-1185">Reference proteome</keyword>
<proteinExistence type="predicted"/>